<name>A0A424YGQ6_9FIRM</name>
<evidence type="ECO:0000313" key="1">
    <source>
        <dbReference type="EMBL" id="RQD77204.1"/>
    </source>
</evidence>
<dbReference type="EMBL" id="QZAA01000077">
    <property type="protein sequence ID" value="RQD77204.1"/>
    <property type="molecule type" value="Genomic_DNA"/>
</dbReference>
<dbReference type="Pfam" id="PF04122">
    <property type="entry name" value="CW_binding_2"/>
    <property type="match status" value="3"/>
</dbReference>
<dbReference type="Gene3D" id="3.40.50.12090">
    <property type="match status" value="2"/>
</dbReference>
<accession>A0A424YGQ6</accession>
<dbReference type="PANTHER" id="PTHR35788">
    <property type="entry name" value="EXPORTED PROTEIN-RELATED"/>
    <property type="match status" value="1"/>
</dbReference>
<dbReference type="Proteomes" id="UP000285138">
    <property type="component" value="Unassembled WGS sequence"/>
</dbReference>
<evidence type="ECO:0000313" key="2">
    <source>
        <dbReference type="Proteomes" id="UP000285138"/>
    </source>
</evidence>
<dbReference type="Pfam" id="PF04294">
    <property type="entry name" value="VanW"/>
    <property type="match status" value="1"/>
</dbReference>
<reference evidence="1 2" key="1">
    <citation type="submission" date="2018-08" db="EMBL/GenBank/DDBJ databases">
        <title>The metabolism and importance of syntrophic acetate oxidation coupled to methane or sulfide production in haloalkaline environments.</title>
        <authorList>
            <person name="Timmers P.H.A."/>
            <person name="Vavourakis C.D."/>
            <person name="Sorokin D.Y."/>
            <person name="Sinninghe Damste J.S."/>
            <person name="Muyzer G."/>
            <person name="Stams A.J.M."/>
            <person name="Plugge C.M."/>
        </authorList>
    </citation>
    <scope>NUCLEOTIDE SEQUENCE [LARGE SCALE GENOMIC DNA]</scope>
    <source>
        <strain evidence="1">MSAO_Bac1</strain>
    </source>
</reference>
<sequence length="728" mass="80387">MKCFCSRPLFYILVAGVLLALTLALFTGEVQAQEVTVERIFGADRYETAVEISKSGWEEAEWIILARADDFPDALAGTPLAYHKEGPILLTGREELKSQTREEIKRLGAQGAVILGGTAAVSDQVEEELREMNLEVERIGGEDRYETAKLVAENLLSDTQRAVIAYGEYFPDALAVAPYAARRGYPVLLTQKEQVPQATREALEALKVTDTLVIGGEAVISEEVFQELPAPIRVAGADRYETASEIIRRFDIPKDKAYVAAGTGFADALTGSVLAARNEMPVILVRQASLPSSVRHLLDAERFNHFIILGGGRAVSPAVMWALEGRPSEIPEDYREDPVVSLLKKEFGEVKEILGEPDDKGYDGRFGGVDYLRYQEKGLFIMSPHYDVEGLDEKVVNAILMDKDREIFQVEVGMTFEEIGGILGAPDYGPSLDERTRDYYTIWYSFGEMDNQFPEFELFFSAQNPDAPTFEAFLTWNYVTHPEVNVTPRQRISGAIPGYYDGRLNYLGINEKIGSYSTEFDPGQTGRATNIRLVADSIDGALLAPGQHFSMNETAGPYSRERGFQPAPVFSGGQVITGIGGGVCQNSSTLYNAALLAGLEVTERHSHSLPVGYLPLGRDASVSYGVTDLKFVNSLHKHVYIQMKASGGILTVNVFGTREKEVKISSSIVETINPPVNYVRSPDVTGRVVVQEGARGYRTVTTITINGQERVLSRDYYRPRERIIKIPL</sequence>
<dbReference type="PANTHER" id="PTHR35788:SF1">
    <property type="entry name" value="EXPORTED PROTEIN"/>
    <property type="match status" value="1"/>
</dbReference>
<proteinExistence type="predicted"/>
<dbReference type="InterPro" id="IPR007391">
    <property type="entry name" value="Vancomycin_resist_VanW"/>
</dbReference>
<protein>
    <recommendedName>
        <fullName evidence="3">G5 domain-containing protein</fullName>
    </recommendedName>
</protein>
<organism evidence="1 2">
    <name type="scientific">Candidatus Syntrophonatronum acetioxidans</name>
    <dbReference type="NCBI Taxonomy" id="1795816"/>
    <lineage>
        <taxon>Bacteria</taxon>
        <taxon>Bacillati</taxon>
        <taxon>Bacillota</taxon>
        <taxon>Clostridia</taxon>
        <taxon>Eubacteriales</taxon>
        <taxon>Syntrophomonadaceae</taxon>
        <taxon>Candidatus Syntrophonatronum</taxon>
    </lineage>
</organism>
<gene>
    <name evidence="1" type="ORF">D5R97_02925</name>
</gene>
<dbReference type="InterPro" id="IPR052913">
    <property type="entry name" value="Glycopeptide_resist_protein"/>
</dbReference>
<dbReference type="AlphaFoldDB" id="A0A424YGQ6"/>
<dbReference type="InterPro" id="IPR007253">
    <property type="entry name" value="Cell_wall-bd_2"/>
</dbReference>
<comment type="caution">
    <text evidence="1">The sequence shown here is derived from an EMBL/GenBank/DDBJ whole genome shotgun (WGS) entry which is preliminary data.</text>
</comment>
<evidence type="ECO:0008006" key="3">
    <source>
        <dbReference type="Google" id="ProtNLM"/>
    </source>
</evidence>